<dbReference type="Proteomes" id="UP000233551">
    <property type="component" value="Unassembled WGS sequence"/>
</dbReference>
<evidence type="ECO:0000313" key="1">
    <source>
        <dbReference type="EMBL" id="PKI70499.1"/>
    </source>
</evidence>
<protein>
    <submittedName>
        <fullName evidence="1">Uncharacterized protein</fullName>
    </submittedName>
</protein>
<organism evidence="1 2">
    <name type="scientific">Punica granatum</name>
    <name type="common">Pomegranate</name>
    <dbReference type="NCBI Taxonomy" id="22663"/>
    <lineage>
        <taxon>Eukaryota</taxon>
        <taxon>Viridiplantae</taxon>
        <taxon>Streptophyta</taxon>
        <taxon>Embryophyta</taxon>
        <taxon>Tracheophyta</taxon>
        <taxon>Spermatophyta</taxon>
        <taxon>Magnoliopsida</taxon>
        <taxon>eudicotyledons</taxon>
        <taxon>Gunneridae</taxon>
        <taxon>Pentapetalae</taxon>
        <taxon>rosids</taxon>
        <taxon>malvids</taxon>
        <taxon>Myrtales</taxon>
        <taxon>Lythraceae</taxon>
        <taxon>Punica</taxon>
    </lineage>
</organism>
<dbReference type="AlphaFoldDB" id="A0A2I0KPY5"/>
<reference evidence="1 2" key="1">
    <citation type="submission" date="2017-11" db="EMBL/GenBank/DDBJ databases">
        <title>De-novo sequencing of pomegranate (Punica granatum L.) genome.</title>
        <authorList>
            <person name="Akparov Z."/>
            <person name="Amiraslanov A."/>
            <person name="Hajiyeva S."/>
            <person name="Abbasov M."/>
            <person name="Kaur K."/>
            <person name="Hamwieh A."/>
            <person name="Solovyev V."/>
            <person name="Salamov A."/>
            <person name="Braich B."/>
            <person name="Kosarev P."/>
            <person name="Mahmoud A."/>
            <person name="Hajiyev E."/>
            <person name="Babayeva S."/>
            <person name="Izzatullayeva V."/>
            <person name="Mammadov A."/>
            <person name="Mammadov A."/>
            <person name="Sharifova S."/>
            <person name="Ojaghi J."/>
            <person name="Eynullazada K."/>
            <person name="Bayramov B."/>
            <person name="Abdulazimova A."/>
            <person name="Shahmuradov I."/>
        </authorList>
    </citation>
    <scope>NUCLEOTIDE SEQUENCE [LARGE SCALE GENOMIC DNA]</scope>
    <source>
        <strain evidence="2">cv. AG2017</strain>
        <tissue evidence="1">Leaf</tissue>
    </source>
</reference>
<dbReference type="EMBL" id="PGOL01000438">
    <property type="protein sequence ID" value="PKI70499.1"/>
    <property type="molecule type" value="Genomic_DNA"/>
</dbReference>
<comment type="caution">
    <text evidence="1">The sequence shown here is derived from an EMBL/GenBank/DDBJ whole genome shotgun (WGS) entry which is preliminary data.</text>
</comment>
<accession>A0A2I0KPY5</accession>
<keyword evidence="2" id="KW-1185">Reference proteome</keyword>
<gene>
    <name evidence="1" type="ORF">CRG98_009004</name>
</gene>
<proteinExistence type="predicted"/>
<sequence length="101" mass="11545">MAVQRITQHLLPGKVLLDVEVSMRPDMLIRDAMEVAKQAEQEFLRTLPSNFQSSSFWEGLGGREISARVRVFAVTYGEEGEKLDWALFIRSSSFREPFGPR</sequence>
<name>A0A2I0KPY5_PUNGR</name>
<evidence type="ECO:0000313" key="2">
    <source>
        <dbReference type="Proteomes" id="UP000233551"/>
    </source>
</evidence>